<accession>A0ABT1GB78</accession>
<dbReference type="Proteomes" id="UP001523550">
    <property type="component" value="Unassembled WGS sequence"/>
</dbReference>
<reference evidence="2 3" key="1">
    <citation type="submission" date="2022-03" db="EMBL/GenBank/DDBJ databases">
        <title>Genomic Encyclopedia of Type Strains, Phase III (KMG-III): the genomes of soil and plant-associated and newly described type strains.</title>
        <authorList>
            <person name="Whitman W."/>
        </authorList>
    </citation>
    <scope>NUCLEOTIDE SEQUENCE [LARGE SCALE GENOMIC DNA]</scope>
    <source>
        <strain evidence="2 3">BSker1</strain>
    </source>
</reference>
<proteinExistence type="predicted"/>
<dbReference type="EMBL" id="JALJYF010000003">
    <property type="protein sequence ID" value="MCP1728585.1"/>
    <property type="molecule type" value="Genomic_DNA"/>
</dbReference>
<feature type="signal peptide" evidence="1">
    <location>
        <begin position="1"/>
        <end position="22"/>
    </location>
</feature>
<evidence type="ECO:0000313" key="2">
    <source>
        <dbReference type="EMBL" id="MCP1728585.1"/>
    </source>
</evidence>
<dbReference type="InterPro" id="IPR021268">
    <property type="entry name" value="DUF2845"/>
</dbReference>
<dbReference type="Pfam" id="PF11006">
    <property type="entry name" value="DUF2845"/>
    <property type="match status" value="2"/>
</dbReference>
<feature type="chain" id="PRO_5046702728" description="DUF2845 domain-containing protein" evidence="1">
    <location>
        <begin position="23"/>
        <end position="189"/>
    </location>
</feature>
<keyword evidence="3" id="KW-1185">Reference proteome</keyword>
<evidence type="ECO:0000313" key="3">
    <source>
        <dbReference type="Proteomes" id="UP001523550"/>
    </source>
</evidence>
<protein>
    <recommendedName>
        <fullName evidence="4">DUF2845 domain-containing protein</fullName>
    </recommendedName>
</protein>
<name>A0ABT1GB78_9GAMM</name>
<organism evidence="2 3">
    <name type="scientific">Natronospira proteinivora</name>
    <dbReference type="NCBI Taxonomy" id="1807133"/>
    <lineage>
        <taxon>Bacteria</taxon>
        <taxon>Pseudomonadati</taxon>
        <taxon>Pseudomonadota</taxon>
        <taxon>Gammaproteobacteria</taxon>
        <taxon>Natronospirales</taxon>
        <taxon>Natronospiraceae</taxon>
        <taxon>Natronospira</taxon>
    </lineage>
</organism>
<keyword evidence="1" id="KW-0732">Signal</keyword>
<gene>
    <name evidence="2" type="ORF">J2T60_002599</name>
</gene>
<comment type="caution">
    <text evidence="2">The sequence shown here is derived from an EMBL/GenBank/DDBJ whole genome shotgun (WGS) entry which is preliminary data.</text>
</comment>
<evidence type="ECO:0000256" key="1">
    <source>
        <dbReference type="SAM" id="SignalP"/>
    </source>
</evidence>
<dbReference type="RefSeq" id="WP_253451100.1">
    <property type="nucleotide sequence ID" value="NZ_JALJYF010000003.1"/>
</dbReference>
<evidence type="ECO:0008006" key="4">
    <source>
        <dbReference type="Google" id="ProtNLM"/>
    </source>
</evidence>
<sequence>MRILIQCLLLFSLLGLSLDADASLRCNGKLVKTGDRMFEVREHCGEPDVVVPLHSAYTVRHGHVPTREEWQYNFGPHRLMRFLRFQDGRLVQIRTGKHGFRSSPGSCSPNNLETGMTQLELAARCGEPRSKELRVTSKRYRVDGLGRVYQAGQAAEDWIYDFGSNRFVRIVTLINGQVVNIERSSSRGS</sequence>